<evidence type="ECO:0000313" key="3">
    <source>
        <dbReference type="Proteomes" id="UP001194746"/>
    </source>
</evidence>
<name>A0AAD4CBL1_ASPNN</name>
<dbReference type="EMBL" id="VCAU01000164">
    <property type="protein sequence ID" value="KAF9883464.1"/>
    <property type="molecule type" value="Genomic_DNA"/>
</dbReference>
<organism evidence="2 3">
    <name type="scientific">Aspergillus nanangensis</name>
    <dbReference type="NCBI Taxonomy" id="2582783"/>
    <lineage>
        <taxon>Eukaryota</taxon>
        <taxon>Fungi</taxon>
        <taxon>Dikarya</taxon>
        <taxon>Ascomycota</taxon>
        <taxon>Pezizomycotina</taxon>
        <taxon>Eurotiomycetes</taxon>
        <taxon>Eurotiomycetidae</taxon>
        <taxon>Eurotiales</taxon>
        <taxon>Aspergillaceae</taxon>
        <taxon>Aspergillus</taxon>
        <taxon>Aspergillus subgen. Circumdati</taxon>
    </lineage>
</organism>
<comment type="caution">
    <text evidence="2">The sequence shown here is derived from an EMBL/GenBank/DDBJ whole genome shotgun (WGS) entry which is preliminary data.</text>
</comment>
<keyword evidence="3" id="KW-1185">Reference proteome</keyword>
<evidence type="ECO:0000256" key="1">
    <source>
        <dbReference type="SAM" id="MobiDB-lite"/>
    </source>
</evidence>
<feature type="compositionally biased region" description="Polar residues" evidence="1">
    <location>
        <begin position="24"/>
        <end position="42"/>
    </location>
</feature>
<reference evidence="2" key="1">
    <citation type="journal article" date="2019" name="Beilstein J. Org. Chem.">
        <title>Nanangenines: drimane sesquiterpenoids as the dominant metabolite cohort of a novel Australian fungus, Aspergillus nanangensis.</title>
        <authorList>
            <person name="Lacey H.J."/>
            <person name="Gilchrist C.L.M."/>
            <person name="Crombie A."/>
            <person name="Kalaitzis J.A."/>
            <person name="Vuong D."/>
            <person name="Rutledge P.J."/>
            <person name="Turner P."/>
            <person name="Pitt J.I."/>
            <person name="Lacey E."/>
            <person name="Chooi Y.H."/>
            <person name="Piggott A.M."/>
        </authorList>
    </citation>
    <scope>NUCLEOTIDE SEQUENCE</scope>
    <source>
        <strain evidence="2">MST-FP2251</strain>
    </source>
</reference>
<evidence type="ECO:0000313" key="2">
    <source>
        <dbReference type="EMBL" id="KAF9883464.1"/>
    </source>
</evidence>
<accession>A0AAD4CBL1</accession>
<gene>
    <name evidence="2" type="ORF">FE257_003462</name>
</gene>
<proteinExistence type="predicted"/>
<dbReference type="AlphaFoldDB" id="A0AAD4CBL1"/>
<feature type="region of interest" description="Disordered" evidence="1">
    <location>
        <begin position="1"/>
        <end position="46"/>
    </location>
</feature>
<dbReference type="Proteomes" id="UP001194746">
    <property type="component" value="Unassembled WGS sequence"/>
</dbReference>
<protein>
    <submittedName>
        <fullName evidence="2">Uncharacterized protein</fullName>
    </submittedName>
</protein>
<sequence length="141" mass="15367">MTDLSVVKEVGTPPLNPGREKFASTPTWNTKKTPTGSDSVPTQEKCPQRLIPPLALLGKTGMQSGAHAAHIGPQKEWGTRTVAGKIYTERKLILLPDQAARPRESFKKGTVRSWPEESRLFTKQDFGGEVGVVFSKGCGHI</sequence>
<reference evidence="2" key="2">
    <citation type="submission" date="2020-02" db="EMBL/GenBank/DDBJ databases">
        <authorList>
            <person name="Gilchrist C.L.M."/>
            <person name="Chooi Y.-H."/>
        </authorList>
    </citation>
    <scope>NUCLEOTIDE SEQUENCE</scope>
    <source>
        <strain evidence="2">MST-FP2251</strain>
    </source>
</reference>